<keyword evidence="1" id="KW-0472">Membrane</keyword>
<accession>S2W204</accession>
<evidence type="ECO:0008006" key="4">
    <source>
        <dbReference type="Google" id="ProtNLM"/>
    </source>
</evidence>
<organism evidence="2 3">
    <name type="scientific">Propionimicrobium lymphophilum ACS-093-V-SCH5</name>
    <dbReference type="NCBI Taxonomy" id="883161"/>
    <lineage>
        <taxon>Bacteria</taxon>
        <taxon>Bacillati</taxon>
        <taxon>Actinomycetota</taxon>
        <taxon>Actinomycetes</taxon>
        <taxon>Propionibacteriales</taxon>
        <taxon>Propionibacteriaceae</taxon>
        <taxon>Propionimicrobium</taxon>
    </lineage>
</organism>
<feature type="transmembrane region" description="Helical" evidence="1">
    <location>
        <begin position="73"/>
        <end position="92"/>
    </location>
</feature>
<comment type="caution">
    <text evidence="2">The sequence shown here is derived from an EMBL/GenBank/DDBJ whole genome shotgun (WGS) entry which is preliminary data.</text>
</comment>
<dbReference type="Proteomes" id="UP000014417">
    <property type="component" value="Unassembled WGS sequence"/>
</dbReference>
<dbReference type="EMBL" id="AGZR01000009">
    <property type="protein sequence ID" value="EPD32370.1"/>
    <property type="molecule type" value="Genomic_DNA"/>
</dbReference>
<dbReference type="Pfam" id="PF14029">
    <property type="entry name" value="DUF4244"/>
    <property type="match status" value="1"/>
</dbReference>
<keyword evidence="3" id="KW-1185">Reference proteome</keyword>
<evidence type="ECO:0000313" key="3">
    <source>
        <dbReference type="Proteomes" id="UP000014417"/>
    </source>
</evidence>
<evidence type="ECO:0000256" key="1">
    <source>
        <dbReference type="SAM" id="Phobius"/>
    </source>
</evidence>
<gene>
    <name evidence="2" type="ORF">HMPREF9306_01939</name>
</gene>
<dbReference type="RefSeq" id="WP_016456745.1">
    <property type="nucleotide sequence ID" value="NZ_KE150269.1"/>
</dbReference>
<keyword evidence="1" id="KW-1133">Transmembrane helix</keyword>
<keyword evidence="1" id="KW-0812">Transmembrane</keyword>
<dbReference type="PATRIC" id="fig|883161.3.peg.1927"/>
<dbReference type="STRING" id="883161.HMPREF9306_01939"/>
<reference evidence="2 3" key="1">
    <citation type="submission" date="2013-04" db="EMBL/GenBank/DDBJ databases">
        <title>The Genome Sequence of Propionimicrobium lymphophilum ACS-093-V-SCH5.</title>
        <authorList>
            <consortium name="The Broad Institute Genomics Platform"/>
            <person name="Earl A."/>
            <person name="Ward D."/>
            <person name="Feldgarden M."/>
            <person name="Gevers D."/>
            <person name="Saerens B."/>
            <person name="Vaneechoutte M."/>
            <person name="Walker B."/>
            <person name="Young S."/>
            <person name="Zeng Q."/>
            <person name="Gargeya S."/>
            <person name="Fitzgerald M."/>
            <person name="Haas B."/>
            <person name="Abouelleil A."/>
            <person name="Allen A.W."/>
            <person name="Alvarado L."/>
            <person name="Arachchi H.M."/>
            <person name="Berlin A.M."/>
            <person name="Chapman S.B."/>
            <person name="Gainer-Dewar J."/>
            <person name="Goldberg J."/>
            <person name="Griggs A."/>
            <person name="Gujja S."/>
            <person name="Hansen M."/>
            <person name="Howarth C."/>
            <person name="Imamovic A."/>
            <person name="Ireland A."/>
            <person name="Larimer J."/>
            <person name="McCowan C."/>
            <person name="Murphy C."/>
            <person name="Pearson M."/>
            <person name="Poon T.W."/>
            <person name="Priest M."/>
            <person name="Roberts A."/>
            <person name="Saif S."/>
            <person name="Shea T."/>
            <person name="Sisk P."/>
            <person name="Sykes S."/>
            <person name="Wortman J."/>
            <person name="Nusbaum C."/>
            <person name="Birren B."/>
        </authorList>
    </citation>
    <scope>NUCLEOTIDE SEQUENCE [LARGE SCALE GENOMIC DNA]</scope>
    <source>
        <strain evidence="2 3">ACS-093-V-SCH5</strain>
    </source>
</reference>
<dbReference type="InterPro" id="IPR025338">
    <property type="entry name" value="DUF4244"/>
</dbReference>
<name>S2W204_9ACTN</name>
<protein>
    <recommendedName>
        <fullName evidence="4">DUF4244 domain-containing protein</fullName>
    </recommendedName>
</protein>
<dbReference type="AlphaFoldDB" id="S2W204"/>
<sequence>MESAISVLNKEETCLGSGDIQNVQDYWQDAAEAEAERMRLSVDEQLECLNAIEIKEKGKLAKAFERGMATAEYAVGILAAVAMALVLLKIITGKDFFGAMLKFVVSLIAKVGAQLP</sequence>
<evidence type="ECO:0000313" key="2">
    <source>
        <dbReference type="EMBL" id="EPD32370.1"/>
    </source>
</evidence>
<proteinExistence type="predicted"/>
<dbReference type="HOGENOM" id="CLU_2094668_0_0_11"/>